<proteinExistence type="predicted"/>
<name>M0LZC2_9EURY</name>
<dbReference type="EMBL" id="AOMB01000023">
    <property type="protein sequence ID" value="EMA38796.1"/>
    <property type="molecule type" value="Genomic_DNA"/>
</dbReference>
<dbReference type="OrthoDB" id="206175at2157"/>
<feature type="transmembrane region" description="Helical" evidence="1">
    <location>
        <begin position="227"/>
        <end position="246"/>
    </location>
</feature>
<feature type="transmembrane region" description="Helical" evidence="1">
    <location>
        <begin position="299"/>
        <end position="318"/>
    </location>
</feature>
<feature type="transmembrane region" description="Helical" evidence="1">
    <location>
        <begin position="201"/>
        <end position="221"/>
    </location>
</feature>
<evidence type="ECO:0000313" key="2">
    <source>
        <dbReference type="EMBL" id="EMA38796.1"/>
    </source>
</evidence>
<dbReference type="Pfam" id="PF14158">
    <property type="entry name" value="YndJ"/>
    <property type="match status" value="1"/>
</dbReference>
<reference evidence="2 3" key="1">
    <citation type="journal article" date="2014" name="PLoS Genet.">
        <title>Phylogenetically driven sequencing of extremely halophilic archaea reveals strategies for static and dynamic osmo-response.</title>
        <authorList>
            <person name="Becker E.A."/>
            <person name="Seitzer P.M."/>
            <person name="Tritt A."/>
            <person name="Larsen D."/>
            <person name="Krusor M."/>
            <person name="Yao A.I."/>
            <person name="Wu D."/>
            <person name="Madern D."/>
            <person name="Eisen J.A."/>
            <person name="Darling A.E."/>
            <person name="Facciotti M.T."/>
        </authorList>
    </citation>
    <scope>NUCLEOTIDE SEQUENCE [LARGE SCALE GENOMIC DNA]</scope>
    <source>
        <strain evidence="2 3">100A6</strain>
    </source>
</reference>
<dbReference type="Proteomes" id="UP000011566">
    <property type="component" value="Unassembled WGS sequence"/>
</dbReference>
<dbReference type="RefSeq" id="WP_007692769.1">
    <property type="nucleotide sequence ID" value="NZ_AJRK01000357.1"/>
</dbReference>
<feature type="transmembrane region" description="Helical" evidence="1">
    <location>
        <begin position="75"/>
        <end position="96"/>
    </location>
</feature>
<protein>
    <recommendedName>
        <fullName evidence="4">YndJ-like protein</fullName>
    </recommendedName>
</protein>
<feature type="transmembrane region" description="Helical" evidence="1">
    <location>
        <begin position="47"/>
        <end position="68"/>
    </location>
</feature>
<dbReference type="AlphaFoldDB" id="M0LZC2"/>
<sequence length="325" mass="33428">MTDVGTERSSGGWLPTALGRTDASAIVGGAAWLLAVAVADLDAVQRAVSLAVLVVVPFGMGMAATPAFEGWARRWYTVAVVGQPVAGLVVLASFLLPSSGLWPALAAVPWVAVTGALGLTAVTRVRARGLWPLSETLIDAGFAYSIVGAVALVLHHLGITFRFDPVIVFLTAIHFHFAGFVLPVLTGLAGRALGDRAGRGFRVLAAVVLLGPAFIAVGISFSPLVEVLAVGGFTVAVGVLGGYIVLRVAPARPALQRLLVSVSALALPVSMVLALGYGVSTFTELGPRIPIGTMVSLHGSLNAYWFALVGAVGWRLAVPRAAQVA</sequence>
<dbReference type="PATRIC" id="fig|1132509.6.peg.1866"/>
<feature type="transmembrane region" description="Helical" evidence="1">
    <location>
        <begin position="167"/>
        <end position="189"/>
    </location>
</feature>
<keyword evidence="3" id="KW-1185">Reference proteome</keyword>
<evidence type="ECO:0008006" key="4">
    <source>
        <dbReference type="Google" id="ProtNLM"/>
    </source>
</evidence>
<gene>
    <name evidence="2" type="ORF">C447_08238</name>
</gene>
<evidence type="ECO:0000256" key="1">
    <source>
        <dbReference type="SAM" id="Phobius"/>
    </source>
</evidence>
<feature type="transmembrane region" description="Helical" evidence="1">
    <location>
        <begin position="258"/>
        <end position="279"/>
    </location>
</feature>
<accession>M0LZC2</accession>
<dbReference type="eggNOG" id="arCOG11971">
    <property type="taxonomic scope" value="Archaea"/>
</dbReference>
<feature type="transmembrane region" description="Helical" evidence="1">
    <location>
        <begin position="102"/>
        <end position="122"/>
    </location>
</feature>
<keyword evidence="1" id="KW-1133">Transmembrane helix</keyword>
<organism evidence="2 3">
    <name type="scientific">Halococcus hamelinensis 100A6</name>
    <dbReference type="NCBI Taxonomy" id="1132509"/>
    <lineage>
        <taxon>Archaea</taxon>
        <taxon>Methanobacteriati</taxon>
        <taxon>Methanobacteriota</taxon>
        <taxon>Stenosarchaea group</taxon>
        <taxon>Halobacteria</taxon>
        <taxon>Halobacteriales</taxon>
        <taxon>Halococcaceae</taxon>
        <taxon>Halococcus</taxon>
    </lineage>
</organism>
<keyword evidence="1" id="KW-0812">Transmembrane</keyword>
<keyword evidence="1" id="KW-0472">Membrane</keyword>
<evidence type="ECO:0000313" key="3">
    <source>
        <dbReference type="Proteomes" id="UP000011566"/>
    </source>
</evidence>
<dbReference type="InterPro" id="IPR025450">
    <property type="entry name" value="YndJ-like"/>
</dbReference>
<comment type="caution">
    <text evidence="2">The sequence shown here is derived from an EMBL/GenBank/DDBJ whole genome shotgun (WGS) entry which is preliminary data.</text>
</comment>